<dbReference type="HAMAP" id="MF_03009">
    <property type="entry name" value="eIF3j"/>
    <property type="match status" value="1"/>
</dbReference>
<dbReference type="InterPro" id="IPR013906">
    <property type="entry name" value="eIF3j"/>
</dbReference>
<comment type="subcellular location">
    <subcellularLocation>
        <location evidence="4">Cytoplasm</location>
    </subcellularLocation>
</comment>
<reference evidence="6" key="3">
    <citation type="submission" date="2024-01" db="EMBL/GenBank/DDBJ databases">
        <authorList>
            <person name="Coelho M.A."/>
            <person name="David-Palma M."/>
            <person name="Shea T."/>
            <person name="Sun S."/>
            <person name="Cuomo C.A."/>
            <person name="Heitman J."/>
        </authorList>
    </citation>
    <scope>NUCLEOTIDE SEQUENCE</scope>
    <source>
        <strain evidence="6">CBS 7841</strain>
    </source>
</reference>
<gene>
    <name evidence="4" type="primary">HCR1</name>
    <name evidence="6" type="ORF">L203_105442</name>
</gene>
<dbReference type="PANTHER" id="PTHR21681:SF0">
    <property type="entry name" value="EUKARYOTIC TRANSLATION INITIATION FACTOR 3 SUBUNIT J"/>
    <property type="match status" value="1"/>
</dbReference>
<feature type="region of interest" description="Disordered" evidence="5">
    <location>
        <begin position="196"/>
        <end position="223"/>
    </location>
</feature>
<sequence length="245" mass="27066">MSDDDWDVNPTPSAPMPASALPPRVPVKKWDDEDVDDQDNSDDDWDKSSGDEKAKSKTVAVPKKKGTLKQKLEEKDRLAKERAERGEDDDGLIDTMTEQDKRRLAREKEKEADLAVASDLMGDMDLGDAGDIKSILLAKPATKNDFTTLSKDIYSVLLKKHELNPLYSHFVEQLAKDASAALTAVQTRKVSSALSVLGNTKQQEERDKTSGKKKSAAKPKLGGAKVLSKVDTEVYDDVLEDDDFM</sequence>
<dbReference type="GO" id="GO:0016282">
    <property type="term" value="C:eukaryotic 43S preinitiation complex"/>
    <property type="evidence" value="ECO:0007669"/>
    <property type="project" value="UniProtKB-UniRule"/>
</dbReference>
<protein>
    <recommendedName>
        <fullName evidence="4">Eukaryotic translation initiation factor 3 subunit J</fullName>
        <shortName evidence="4">eIF3j</shortName>
    </recommendedName>
    <alternativeName>
        <fullName evidence="4">Eukaryotic translation initiation factor 3 30 kDa subunit homolog</fullName>
        <shortName evidence="4">eIF-3 30 kDa subunit homolog</shortName>
    </alternativeName>
</protein>
<reference evidence="6" key="1">
    <citation type="submission" date="2016-06" db="EMBL/GenBank/DDBJ databases">
        <authorList>
            <person name="Cuomo C."/>
            <person name="Litvintseva A."/>
            <person name="Heitman J."/>
            <person name="Chen Y."/>
            <person name="Sun S."/>
            <person name="Springer D."/>
            <person name="Dromer F."/>
            <person name="Young S."/>
            <person name="Zeng Q."/>
            <person name="Chapman S."/>
            <person name="Gujja S."/>
            <person name="Saif S."/>
            <person name="Birren B."/>
        </authorList>
    </citation>
    <scope>NUCLEOTIDE SEQUENCE</scope>
    <source>
        <strain evidence="6">CBS 7841</strain>
    </source>
</reference>
<accession>A0AAJ8JXH7</accession>
<dbReference type="Pfam" id="PF08597">
    <property type="entry name" value="eIF3_subunit"/>
    <property type="match status" value="1"/>
</dbReference>
<dbReference type="GO" id="GO:0033290">
    <property type="term" value="C:eukaryotic 48S preinitiation complex"/>
    <property type="evidence" value="ECO:0007669"/>
    <property type="project" value="UniProtKB-UniRule"/>
</dbReference>
<name>A0AAJ8JXH7_9TREE</name>
<comment type="subunit">
    <text evidence="4">Component of the eukaryotic translation initiation factor 3 (eIF-3) complex.</text>
</comment>
<dbReference type="InterPro" id="IPR023194">
    <property type="entry name" value="eIF3-like_dom_sf"/>
</dbReference>
<evidence type="ECO:0000256" key="3">
    <source>
        <dbReference type="ARBA" id="ARBA00022917"/>
    </source>
</evidence>
<organism evidence="6 7">
    <name type="scientific">Cryptococcus depauperatus CBS 7841</name>
    <dbReference type="NCBI Taxonomy" id="1295531"/>
    <lineage>
        <taxon>Eukaryota</taxon>
        <taxon>Fungi</taxon>
        <taxon>Dikarya</taxon>
        <taxon>Basidiomycota</taxon>
        <taxon>Agaricomycotina</taxon>
        <taxon>Tremellomycetes</taxon>
        <taxon>Tremellales</taxon>
        <taxon>Cryptococcaceae</taxon>
        <taxon>Cryptococcus</taxon>
    </lineage>
</organism>
<dbReference type="Gene3D" id="1.10.246.60">
    <property type="entry name" value="Eukaryotic translation initiation factor 3 like domains"/>
    <property type="match status" value="1"/>
</dbReference>
<comment type="similarity">
    <text evidence="4">Belongs to the eIF-3 subunit J family.</text>
</comment>
<reference evidence="6" key="2">
    <citation type="journal article" date="2022" name="Elife">
        <title>Obligate sexual reproduction of a homothallic fungus closely related to the Cryptococcus pathogenic species complex.</title>
        <authorList>
            <person name="Passer A.R."/>
            <person name="Clancey S.A."/>
            <person name="Shea T."/>
            <person name="David-Palma M."/>
            <person name="Averette A.F."/>
            <person name="Boekhout T."/>
            <person name="Porcel B.M."/>
            <person name="Nowrousian M."/>
            <person name="Cuomo C.A."/>
            <person name="Sun S."/>
            <person name="Heitman J."/>
            <person name="Coelho M.A."/>
        </authorList>
    </citation>
    <scope>NUCLEOTIDE SEQUENCE</scope>
    <source>
        <strain evidence="6">CBS 7841</strain>
    </source>
</reference>
<dbReference type="EMBL" id="CP143790">
    <property type="protein sequence ID" value="WVN90206.1"/>
    <property type="molecule type" value="Genomic_DNA"/>
</dbReference>
<proteinExistence type="inferred from homology"/>
<evidence type="ECO:0000256" key="4">
    <source>
        <dbReference type="HAMAP-Rule" id="MF_03009"/>
    </source>
</evidence>
<evidence type="ECO:0000256" key="5">
    <source>
        <dbReference type="SAM" id="MobiDB-lite"/>
    </source>
</evidence>
<dbReference type="GO" id="GO:0001732">
    <property type="term" value="P:formation of cytoplasmic translation initiation complex"/>
    <property type="evidence" value="ECO:0007669"/>
    <property type="project" value="UniProtKB-UniRule"/>
</dbReference>
<feature type="compositionally biased region" description="Basic and acidic residues" evidence="5">
    <location>
        <begin position="70"/>
        <end position="85"/>
    </location>
</feature>
<dbReference type="Proteomes" id="UP000094043">
    <property type="component" value="Chromosome 7"/>
</dbReference>
<keyword evidence="7" id="KW-1185">Reference proteome</keyword>
<keyword evidence="2 4" id="KW-0396">Initiation factor</keyword>
<comment type="function">
    <text evidence="4">Component of the eukaryotic translation initiation factor 3 (eIF-3) complex, which is involved in protein synthesis of a specialized repertoire of mRNAs and, together with other initiation factors, stimulates binding of mRNA and methionyl-tRNAi to the 40S ribosome. The eIF-3 complex specifically targets and initiates translation of a subset of mRNAs involved in cell proliferation.</text>
</comment>
<evidence type="ECO:0000313" key="6">
    <source>
        <dbReference type="EMBL" id="WVN90206.1"/>
    </source>
</evidence>
<feature type="compositionally biased region" description="Acidic residues" evidence="5">
    <location>
        <begin position="32"/>
        <end position="45"/>
    </location>
</feature>
<feature type="compositionally biased region" description="Basic and acidic residues" evidence="5">
    <location>
        <begin position="46"/>
        <end position="55"/>
    </location>
</feature>
<keyword evidence="1 4" id="KW-0963">Cytoplasm</keyword>
<feature type="compositionally biased region" description="Basic and acidic residues" evidence="5">
    <location>
        <begin position="98"/>
        <end position="112"/>
    </location>
</feature>
<dbReference type="PANTHER" id="PTHR21681">
    <property type="entry name" value="EUKARYOTIC TRANSLATION INITIATION FACTOR 3 SUBUNIT J"/>
    <property type="match status" value="1"/>
</dbReference>
<dbReference type="GO" id="GO:0005852">
    <property type="term" value="C:eukaryotic translation initiation factor 3 complex"/>
    <property type="evidence" value="ECO:0007669"/>
    <property type="project" value="UniProtKB-UniRule"/>
</dbReference>
<keyword evidence="3 4" id="KW-0648">Protein biosynthesis</keyword>
<dbReference type="AlphaFoldDB" id="A0AAJ8JXH7"/>
<evidence type="ECO:0000256" key="2">
    <source>
        <dbReference type="ARBA" id="ARBA00022540"/>
    </source>
</evidence>
<dbReference type="GO" id="GO:0003743">
    <property type="term" value="F:translation initiation factor activity"/>
    <property type="evidence" value="ECO:0007669"/>
    <property type="project" value="UniProtKB-UniRule"/>
</dbReference>
<feature type="region of interest" description="Disordered" evidence="5">
    <location>
        <begin position="1"/>
        <end position="112"/>
    </location>
</feature>
<evidence type="ECO:0000256" key="1">
    <source>
        <dbReference type="ARBA" id="ARBA00022490"/>
    </source>
</evidence>
<evidence type="ECO:0000313" key="7">
    <source>
        <dbReference type="Proteomes" id="UP000094043"/>
    </source>
</evidence>